<reference evidence="3" key="1">
    <citation type="submission" date="2020-09" db="EMBL/GenBank/DDBJ databases">
        <title>Brevundimonas sp. LVF2 isolated from a puddle in Goettingen, Germany.</title>
        <authorList>
            <person name="Friedrich I."/>
            <person name="Klassen A."/>
            <person name="Hannes N."/>
            <person name="Schneider D."/>
            <person name="Hertel R."/>
            <person name="Daniel R."/>
        </authorList>
    </citation>
    <scope>NUCLEOTIDE SEQUENCE</scope>
    <source>
        <strain evidence="3">LVF2</strain>
    </source>
</reference>
<dbReference type="KEGG" id="bgoe:IFJ75_00350"/>
<evidence type="ECO:0000256" key="1">
    <source>
        <dbReference type="ARBA" id="ARBA00022801"/>
    </source>
</evidence>
<feature type="domain" description="Alpha/beta hydrolase fold-3" evidence="2">
    <location>
        <begin position="61"/>
        <end position="259"/>
    </location>
</feature>
<dbReference type="PANTHER" id="PTHR48081">
    <property type="entry name" value="AB HYDROLASE SUPERFAMILY PROTEIN C4A8.06C"/>
    <property type="match status" value="1"/>
</dbReference>
<proteinExistence type="predicted"/>
<sequence>METTMPIFDRRRLIAFSLAGAALVAATPGLTRQSAPRAQSYGADPLQSYDLYPGPATGPVLMFVHGGGWKRGENSMVNALPDYARRHGLTLASTSYRLVPDVGAREEAQDVAAAIADLHRRLPGRAIFVLGHSAGAHLAALVGVDPVYLGAHGLKPSDLGGVILLDGAGYDATGPRGRGIVGRALDEMYDNAFGPEGSPGRAELSPTLRVRSGQTYPPFLIFHVASRADSAAQSQALATVLIRAGGRAEVIAAPGETHMTINRSFGVADDPEGERGARFIAEHS</sequence>
<dbReference type="Gene3D" id="3.40.50.1820">
    <property type="entry name" value="alpha/beta hydrolase"/>
    <property type="match status" value="1"/>
</dbReference>
<accession>A0A975C1P9</accession>
<name>A0A975C1P9_9CAUL</name>
<evidence type="ECO:0000313" key="4">
    <source>
        <dbReference type="Proteomes" id="UP000663918"/>
    </source>
</evidence>
<dbReference type="InterPro" id="IPR050300">
    <property type="entry name" value="GDXG_lipolytic_enzyme"/>
</dbReference>
<dbReference type="Proteomes" id="UP000663918">
    <property type="component" value="Chromosome"/>
</dbReference>
<dbReference type="InterPro" id="IPR029058">
    <property type="entry name" value="AB_hydrolase_fold"/>
</dbReference>
<dbReference type="PROSITE" id="PS51318">
    <property type="entry name" value="TAT"/>
    <property type="match status" value="1"/>
</dbReference>
<keyword evidence="4" id="KW-1185">Reference proteome</keyword>
<dbReference type="AlphaFoldDB" id="A0A975C1P9"/>
<keyword evidence="1 3" id="KW-0378">Hydrolase</keyword>
<dbReference type="InterPro" id="IPR013094">
    <property type="entry name" value="AB_hydrolase_3"/>
</dbReference>
<dbReference type="GO" id="GO:0016787">
    <property type="term" value="F:hydrolase activity"/>
    <property type="evidence" value="ECO:0007669"/>
    <property type="project" value="UniProtKB-KW"/>
</dbReference>
<dbReference type="SUPFAM" id="SSF53474">
    <property type="entry name" value="alpha/beta-Hydrolases"/>
    <property type="match status" value="1"/>
</dbReference>
<evidence type="ECO:0000259" key="2">
    <source>
        <dbReference type="Pfam" id="PF07859"/>
    </source>
</evidence>
<dbReference type="PANTHER" id="PTHR48081:SF33">
    <property type="entry name" value="KYNURENINE FORMAMIDASE"/>
    <property type="match status" value="1"/>
</dbReference>
<evidence type="ECO:0000313" key="3">
    <source>
        <dbReference type="EMBL" id="QTC91424.1"/>
    </source>
</evidence>
<dbReference type="Pfam" id="PF07859">
    <property type="entry name" value="Abhydrolase_3"/>
    <property type="match status" value="1"/>
</dbReference>
<dbReference type="InterPro" id="IPR006311">
    <property type="entry name" value="TAT_signal"/>
</dbReference>
<protein>
    <submittedName>
        <fullName evidence="3">Alpha/beta hydrolase</fullName>
    </submittedName>
</protein>
<dbReference type="EMBL" id="CP062222">
    <property type="protein sequence ID" value="QTC91424.1"/>
    <property type="molecule type" value="Genomic_DNA"/>
</dbReference>
<gene>
    <name evidence="3" type="ORF">IFJ75_00350</name>
</gene>
<organism evidence="3 4">
    <name type="scientific">Brevundimonas goettingensis</name>
    <dbReference type="NCBI Taxonomy" id="2774190"/>
    <lineage>
        <taxon>Bacteria</taxon>
        <taxon>Pseudomonadati</taxon>
        <taxon>Pseudomonadota</taxon>
        <taxon>Alphaproteobacteria</taxon>
        <taxon>Caulobacterales</taxon>
        <taxon>Caulobacteraceae</taxon>
        <taxon>Brevundimonas</taxon>
    </lineage>
</organism>